<dbReference type="InterPro" id="IPR014776">
    <property type="entry name" value="4pyrrole_Mease_sub2"/>
</dbReference>
<dbReference type="InterPro" id="IPR050161">
    <property type="entry name" value="Siro_Cobalamin_biosynth"/>
</dbReference>
<dbReference type="Gene3D" id="3.40.50.10090">
    <property type="match status" value="2"/>
</dbReference>
<dbReference type="NCBIfam" id="NF004790">
    <property type="entry name" value="PRK06136.1"/>
    <property type="match status" value="1"/>
</dbReference>
<reference evidence="13 16" key="1">
    <citation type="submission" date="2009-10" db="EMBL/GenBank/DDBJ databases">
        <title>Complete sequence of Fibrobacter succinogenes subsp. succinogenes S85.</title>
        <authorList>
            <consortium name="US DOE Joint Genome Institute"/>
            <person name="Lucas S."/>
            <person name="Copeland A."/>
            <person name="Lapidus A."/>
            <person name="Glavina del Rio T."/>
            <person name="Tice H."/>
            <person name="Bruce D."/>
            <person name="Goodwin L."/>
            <person name="Pitluck S."/>
            <person name="Chertkov O."/>
            <person name="Detter J.C."/>
            <person name="Han C."/>
            <person name="Tapia R."/>
            <person name="Larimer F."/>
            <person name="Land M."/>
            <person name="Hauser L."/>
            <person name="Kyrpides N."/>
            <person name="Mikhailova N."/>
            <person name="Weimer P.J."/>
            <person name="Stevenson D.M."/>
            <person name="Boyum J."/>
            <person name="Brumm P.I."/>
            <person name="Mead D."/>
        </authorList>
    </citation>
    <scope>NUCLEOTIDE SEQUENCE [LARGE SCALE GENOMIC DNA]</scope>
    <source>
        <strain evidence="16">ATCC 19169 / S85</strain>
        <strain evidence="13">S85</strain>
    </source>
</reference>
<dbReference type="KEGG" id="fsu:Fisuc_3036"/>
<reference evidence="15" key="2">
    <citation type="submission" date="2010-08" db="EMBL/GenBank/DDBJ databases">
        <title>Complete sequence of Fibrobacter succinogenes subsp. succinogenes S85.</title>
        <authorList>
            <person name="Durkin A.S."/>
            <person name="Nelson K.E."/>
            <person name="Morrison M."/>
            <person name="Forsberg C.W."/>
            <person name="Wilson D.B."/>
            <person name="Russell J.B."/>
            <person name="Cann I.K.O."/>
            <person name="Mackie R.I."/>
            <person name="White B.A."/>
        </authorList>
    </citation>
    <scope>NUCLEOTIDE SEQUENCE [LARGE SCALE GENOMIC DNA]</scope>
    <source>
        <strain evidence="15">ATCC 19169 / S85</strain>
    </source>
</reference>
<dbReference type="EC" id="2.1.1.107" evidence="2"/>
<dbReference type="InterPro" id="IPR036108">
    <property type="entry name" value="4pyrrol_syn_uPrphyn_synt_sf"/>
</dbReference>
<keyword evidence="4 10" id="KW-0489">Methyltransferase</keyword>
<evidence type="ECO:0000256" key="5">
    <source>
        <dbReference type="ARBA" id="ARBA00022679"/>
    </source>
</evidence>
<evidence type="ECO:0000259" key="11">
    <source>
        <dbReference type="Pfam" id="PF00590"/>
    </source>
</evidence>
<dbReference type="InterPro" id="IPR035996">
    <property type="entry name" value="4pyrrol_Methylase_sf"/>
</dbReference>
<evidence type="ECO:0000256" key="7">
    <source>
        <dbReference type="ARBA" id="ARBA00023244"/>
    </source>
</evidence>
<dbReference type="GO" id="GO:0019354">
    <property type="term" value="P:siroheme biosynthetic process"/>
    <property type="evidence" value="ECO:0007669"/>
    <property type="project" value="InterPro"/>
</dbReference>
<dbReference type="SUPFAM" id="SSF69618">
    <property type="entry name" value="HemD-like"/>
    <property type="match status" value="1"/>
</dbReference>
<dbReference type="AlphaFoldDB" id="C9RPT4"/>
<dbReference type="Gene3D" id="3.30.950.10">
    <property type="entry name" value="Methyltransferase, Cobalt-precorrin-4 Transmethylase, Domain 2"/>
    <property type="match status" value="1"/>
</dbReference>
<evidence type="ECO:0000256" key="4">
    <source>
        <dbReference type="ARBA" id="ARBA00022603"/>
    </source>
</evidence>
<evidence type="ECO:0000313" key="16">
    <source>
        <dbReference type="Proteomes" id="UP000001497"/>
    </source>
</evidence>
<dbReference type="SUPFAM" id="SSF53790">
    <property type="entry name" value="Tetrapyrrole methylase"/>
    <property type="match status" value="1"/>
</dbReference>
<accession>C9RPT4</accession>
<dbReference type="Gene3D" id="3.40.1010.10">
    <property type="entry name" value="Cobalt-precorrin-4 Transmethylase, Domain 1"/>
    <property type="match status" value="1"/>
</dbReference>
<keyword evidence="5 10" id="KW-0808">Transferase</keyword>
<dbReference type="eggNOG" id="COG0007">
    <property type="taxonomic scope" value="Bacteria"/>
</dbReference>
<dbReference type="NCBIfam" id="TIGR01469">
    <property type="entry name" value="cobA_cysG_Cterm"/>
    <property type="match status" value="1"/>
</dbReference>
<dbReference type="PROSITE" id="PS00840">
    <property type="entry name" value="SUMT_2"/>
    <property type="match status" value="1"/>
</dbReference>
<evidence type="ECO:0000259" key="12">
    <source>
        <dbReference type="Pfam" id="PF02602"/>
    </source>
</evidence>
<evidence type="ECO:0000256" key="2">
    <source>
        <dbReference type="ARBA" id="ARBA00012162"/>
    </source>
</evidence>
<gene>
    <name evidence="14" type="primary">hemDX</name>
    <name evidence="13" type="ordered locus">Fisuc_3036</name>
    <name evidence="14" type="ordered locus">FSU_0301</name>
</gene>
<dbReference type="InterPro" id="IPR006366">
    <property type="entry name" value="CobA/CysG_C"/>
</dbReference>
<dbReference type="GO" id="GO:0032259">
    <property type="term" value="P:methylation"/>
    <property type="evidence" value="ECO:0007669"/>
    <property type="project" value="UniProtKB-KW"/>
</dbReference>
<name>C9RPT4_FIBSS</name>
<evidence type="ECO:0000313" key="15">
    <source>
        <dbReference type="Proteomes" id="UP000000517"/>
    </source>
</evidence>
<comment type="pathway">
    <text evidence="8">Porphyrin-containing compound metabolism; siroheme biosynthesis; precorrin-2 from uroporphyrinogen III: step 1/1.</text>
</comment>
<dbReference type="InterPro" id="IPR003043">
    <property type="entry name" value="Uropor_MeTrfase_CS"/>
</dbReference>
<evidence type="ECO:0000256" key="8">
    <source>
        <dbReference type="ARBA" id="ARBA00025705"/>
    </source>
</evidence>
<dbReference type="EMBL" id="CP001792">
    <property type="protein sequence ID" value="ACX76616.1"/>
    <property type="molecule type" value="Genomic_DNA"/>
</dbReference>
<dbReference type="CDD" id="cd11642">
    <property type="entry name" value="SUMT"/>
    <property type="match status" value="1"/>
</dbReference>
<keyword evidence="3" id="KW-0169">Cobalamin biosynthesis</keyword>
<comment type="similarity">
    <text evidence="1 10">Belongs to the precorrin methyltransferase family.</text>
</comment>
<keyword evidence="16" id="KW-1185">Reference proteome</keyword>
<dbReference type="InterPro" id="IPR000878">
    <property type="entry name" value="4pyrrol_Mease"/>
</dbReference>
<dbReference type="PROSITE" id="PS00839">
    <property type="entry name" value="SUMT_1"/>
    <property type="match status" value="1"/>
</dbReference>
<dbReference type="InterPro" id="IPR003754">
    <property type="entry name" value="4pyrrol_synth_uPrphyn_synth"/>
</dbReference>
<comment type="pathway">
    <text evidence="9">Cofactor biosynthesis; adenosylcobalamin biosynthesis; precorrin-2 from uroporphyrinogen III: step 1/1.</text>
</comment>
<reference evidence="14" key="3">
    <citation type="submission" date="2010-08" db="EMBL/GenBank/DDBJ databases">
        <authorList>
            <person name="Durkin A.S."/>
            <person name="Nelson K.E."/>
            <person name="Morrison M."/>
            <person name="Forsberg C.W."/>
            <person name="Wilson D.B."/>
            <person name="Russell J.B."/>
            <person name="Cann I.K.O."/>
            <person name="Mackie R.I."/>
            <person name="White B.A."/>
        </authorList>
    </citation>
    <scope>NUCLEOTIDE SEQUENCE</scope>
    <source>
        <strain evidence="14">S85</strain>
    </source>
</reference>
<dbReference type="FunFam" id="3.30.950.10:FF:000001">
    <property type="entry name" value="Siroheme synthase"/>
    <property type="match status" value="1"/>
</dbReference>
<proteinExistence type="inferred from homology"/>
<sequence>MENSNHFGKVYLIGAGPGDPGLLTVRGKSILEKADVVVYDRLVSPGVLSLCNPKAKMVDVGKMPTHHKVKQSEINKLLVKFAVEMPGATVARLKGGDPFVFGRGGEEALELVDAGVEFEVVPGVTSAIAVPAYAGIPVSHRGIATSFHIITGHEKAEAGDSLSLDFENLAKSQGTLIFLMGIANMDFIARRLIECGKDPKTPLAFIEKGTTPNQRTVMATLETAGETIVRENVTAPAITIMGGVVELGKTLAWKKNLPLSGKRLVVTRAAKQSSGITARLTALGAEVIETPMIETRNVLPYCHAELPSCIANSYEYDTAELADLADFEDLKDFDILAFTSTNGVESFFEQLFTAEYDVRELAGKKIASVGKITEKKLLEYGIRCDYVPKDHTGEGLGLLLREVVDDESRILLLQGNLADDTLLKLLPKATRWIVYETLPIAELPDWKREAIASADAVVFASSSAVENFAQISSLSSFVSRLSFCIGRMTEASAKKHGFETVTSDETTMDSLVKKIVEYYTMGENA</sequence>
<evidence type="ECO:0000313" key="14">
    <source>
        <dbReference type="EMBL" id="ADL25214.1"/>
    </source>
</evidence>
<evidence type="ECO:0000256" key="9">
    <source>
        <dbReference type="ARBA" id="ARBA00060548"/>
    </source>
</evidence>
<dbReference type="RefSeq" id="WP_014545135.1">
    <property type="nucleotide sequence ID" value="NC_013410.1"/>
</dbReference>
<evidence type="ECO:0000256" key="3">
    <source>
        <dbReference type="ARBA" id="ARBA00022573"/>
    </source>
</evidence>
<dbReference type="GO" id="GO:0004852">
    <property type="term" value="F:uroporphyrinogen-III synthase activity"/>
    <property type="evidence" value="ECO:0007669"/>
    <property type="project" value="InterPro"/>
</dbReference>
<dbReference type="PANTHER" id="PTHR45790:SF3">
    <property type="entry name" value="S-ADENOSYL-L-METHIONINE-DEPENDENT UROPORPHYRINOGEN III METHYLTRANSFERASE, CHLOROPLASTIC"/>
    <property type="match status" value="1"/>
</dbReference>
<dbReference type="FunFam" id="3.40.1010.10:FF:000001">
    <property type="entry name" value="Siroheme synthase"/>
    <property type="match status" value="1"/>
</dbReference>
<dbReference type="HOGENOM" id="CLU_011276_6_0_0"/>
<keyword evidence="6" id="KW-0949">S-adenosyl-L-methionine</keyword>
<keyword evidence="7" id="KW-0627">Porphyrin biosynthesis</keyword>
<dbReference type="Pfam" id="PF00590">
    <property type="entry name" value="TP_methylase"/>
    <property type="match status" value="1"/>
</dbReference>
<dbReference type="STRING" id="59374.FSU_0301"/>
<dbReference type="Proteomes" id="UP000001497">
    <property type="component" value="Chromosome"/>
</dbReference>
<dbReference type="KEGG" id="fsc:FSU_0301"/>
<dbReference type="PANTHER" id="PTHR45790">
    <property type="entry name" value="SIROHEME SYNTHASE-RELATED"/>
    <property type="match status" value="1"/>
</dbReference>
<evidence type="ECO:0000256" key="10">
    <source>
        <dbReference type="RuleBase" id="RU003960"/>
    </source>
</evidence>
<organism evidence="14 15">
    <name type="scientific">Fibrobacter succinogenes (strain ATCC 19169 / S85)</name>
    <dbReference type="NCBI Taxonomy" id="59374"/>
    <lineage>
        <taxon>Bacteria</taxon>
        <taxon>Pseudomonadati</taxon>
        <taxon>Fibrobacterota</taxon>
        <taxon>Fibrobacteria</taxon>
        <taxon>Fibrobacterales</taxon>
        <taxon>Fibrobacteraceae</taxon>
        <taxon>Fibrobacter</taxon>
    </lineage>
</organism>
<feature type="domain" description="Tetrapyrrole biosynthesis uroporphyrinogen III synthase" evidence="12">
    <location>
        <begin position="276"/>
        <end position="512"/>
    </location>
</feature>
<dbReference type="OrthoDB" id="9815856at2"/>
<dbReference type="GO" id="GO:0004851">
    <property type="term" value="F:uroporphyrin-III C-methyltransferase activity"/>
    <property type="evidence" value="ECO:0007669"/>
    <property type="project" value="UniProtKB-EC"/>
</dbReference>
<evidence type="ECO:0000256" key="6">
    <source>
        <dbReference type="ARBA" id="ARBA00022691"/>
    </source>
</evidence>
<dbReference type="Proteomes" id="UP000000517">
    <property type="component" value="Chromosome"/>
</dbReference>
<protein>
    <recommendedName>
        <fullName evidence="2">uroporphyrinogen-III C-methyltransferase</fullName>
        <ecNumber evidence="2">2.1.1.107</ecNumber>
    </recommendedName>
</protein>
<evidence type="ECO:0000313" key="13">
    <source>
        <dbReference type="EMBL" id="ACX76616.1"/>
    </source>
</evidence>
<dbReference type="InterPro" id="IPR014777">
    <property type="entry name" value="4pyrrole_Mease_sub1"/>
</dbReference>
<dbReference type="GO" id="GO:0009236">
    <property type="term" value="P:cobalamin biosynthetic process"/>
    <property type="evidence" value="ECO:0007669"/>
    <property type="project" value="UniProtKB-KW"/>
</dbReference>
<evidence type="ECO:0000256" key="1">
    <source>
        <dbReference type="ARBA" id="ARBA00005879"/>
    </source>
</evidence>
<dbReference type="eggNOG" id="COG1587">
    <property type="taxonomic scope" value="Bacteria"/>
</dbReference>
<dbReference type="PATRIC" id="fig|59374.8.peg.296"/>
<dbReference type="CDD" id="cd06578">
    <property type="entry name" value="HemD"/>
    <property type="match status" value="1"/>
</dbReference>
<dbReference type="Pfam" id="PF02602">
    <property type="entry name" value="HEM4"/>
    <property type="match status" value="1"/>
</dbReference>
<dbReference type="EMBL" id="CP002158">
    <property type="protein sequence ID" value="ADL25214.1"/>
    <property type="molecule type" value="Genomic_DNA"/>
</dbReference>
<feature type="domain" description="Tetrapyrrole methylase" evidence="11">
    <location>
        <begin position="9"/>
        <end position="223"/>
    </location>
</feature>